<dbReference type="KEGG" id="ssl:SS1G_04424"/>
<dbReference type="HOGENOM" id="CLU_3242422_0_0_1"/>
<evidence type="ECO:0000313" key="2">
    <source>
        <dbReference type="Proteomes" id="UP000001312"/>
    </source>
</evidence>
<protein>
    <submittedName>
        <fullName evidence="1">Uncharacterized protein</fullName>
    </submittedName>
</protein>
<dbReference type="RefSeq" id="XP_001594617.1">
    <property type="nucleotide sequence ID" value="XM_001594567.1"/>
</dbReference>
<keyword evidence="2" id="KW-1185">Reference proteome</keyword>
<reference evidence="2" key="1">
    <citation type="journal article" date="2011" name="PLoS Genet.">
        <title>Genomic analysis of the necrotrophic fungal pathogens Sclerotinia sclerotiorum and Botrytis cinerea.</title>
        <authorList>
            <person name="Amselem J."/>
            <person name="Cuomo C.A."/>
            <person name="van Kan J.A."/>
            <person name="Viaud M."/>
            <person name="Benito E.P."/>
            <person name="Couloux A."/>
            <person name="Coutinho P.M."/>
            <person name="de Vries R.P."/>
            <person name="Dyer P.S."/>
            <person name="Fillinger S."/>
            <person name="Fournier E."/>
            <person name="Gout L."/>
            <person name="Hahn M."/>
            <person name="Kohn L."/>
            <person name="Lapalu N."/>
            <person name="Plummer K.M."/>
            <person name="Pradier J.M."/>
            <person name="Quevillon E."/>
            <person name="Sharon A."/>
            <person name="Simon A."/>
            <person name="ten Have A."/>
            <person name="Tudzynski B."/>
            <person name="Tudzynski P."/>
            <person name="Wincker P."/>
            <person name="Andrew M."/>
            <person name="Anthouard V."/>
            <person name="Beever R.E."/>
            <person name="Beffa R."/>
            <person name="Benoit I."/>
            <person name="Bouzid O."/>
            <person name="Brault B."/>
            <person name="Chen Z."/>
            <person name="Choquer M."/>
            <person name="Collemare J."/>
            <person name="Cotton P."/>
            <person name="Danchin E.G."/>
            <person name="Da Silva C."/>
            <person name="Gautier A."/>
            <person name="Giraud C."/>
            <person name="Giraud T."/>
            <person name="Gonzalez C."/>
            <person name="Grossetete S."/>
            <person name="Guldener U."/>
            <person name="Henrissat B."/>
            <person name="Howlett B.J."/>
            <person name="Kodira C."/>
            <person name="Kretschmer M."/>
            <person name="Lappartient A."/>
            <person name="Leroch M."/>
            <person name="Levis C."/>
            <person name="Mauceli E."/>
            <person name="Neuveglise C."/>
            <person name="Oeser B."/>
            <person name="Pearson M."/>
            <person name="Poulain J."/>
            <person name="Poussereau N."/>
            <person name="Quesneville H."/>
            <person name="Rascle C."/>
            <person name="Schumacher J."/>
            <person name="Segurens B."/>
            <person name="Sexton A."/>
            <person name="Silva E."/>
            <person name="Sirven C."/>
            <person name="Soanes D.M."/>
            <person name="Talbot N.J."/>
            <person name="Templeton M."/>
            <person name="Yandava C."/>
            <person name="Yarden O."/>
            <person name="Zeng Q."/>
            <person name="Rollins J.A."/>
            <person name="Lebrun M.H."/>
            <person name="Dickman M."/>
        </authorList>
    </citation>
    <scope>NUCLEOTIDE SEQUENCE [LARGE SCALE GENOMIC DNA]</scope>
    <source>
        <strain evidence="2">ATCC 18683 / 1980 / Ss-1</strain>
    </source>
</reference>
<dbReference type="EMBL" id="CH476625">
    <property type="protein sequence ID" value="EDO01949.1"/>
    <property type="molecule type" value="Genomic_DNA"/>
</dbReference>
<dbReference type="Proteomes" id="UP000001312">
    <property type="component" value="Unassembled WGS sequence"/>
</dbReference>
<name>A7EGI3_SCLS1</name>
<dbReference type="InParanoid" id="A7EGI3"/>
<accession>A7EGI3</accession>
<proteinExistence type="predicted"/>
<dbReference type="GeneID" id="5490789"/>
<organism evidence="1 2">
    <name type="scientific">Sclerotinia sclerotiorum (strain ATCC 18683 / 1980 / Ss-1)</name>
    <name type="common">White mold</name>
    <name type="synonym">Whetzelinia sclerotiorum</name>
    <dbReference type="NCBI Taxonomy" id="665079"/>
    <lineage>
        <taxon>Eukaryota</taxon>
        <taxon>Fungi</taxon>
        <taxon>Dikarya</taxon>
        <taxon>Ascomycota</taxon>
        <taxon>Pezizomycotina</taxon>
        <taxon>Leotiomycetes</taxon>
        <taxon>Helotiales</taxon>
        <taxon>Sclerotiniaceae</taxon>
        <taxon>Sclerotinia</taxon>
    </lineage>
</organism>
<sequence length="43" mass="4639">MSPTATSLNNEPAIIIEFADRGFDEVVAGHMNSTEDSIDIQDS</sequence>
<evidence type="ECO:0000313" key="1">
    <source>
        <dbReference type="EMBL" id="EDO01949.1"/>
    </source>
</evidence>
<dbReference type="AlphaFoldDB" id="A7EGI3"/>
<gene>
    <name evidence="1" type="ORF">SS1G_04424</name>
</gene>